<evidence type="ECO:0000256" key="4">
    <source>
        <dbReference type="ARBA" id="ARBA00047683"/>
    </source>
</evidence>
<keyword evidence="3" id="KW-0456">Lyase</keyword>
<dbReference type="InterPro" id="IPR017926">
    <property type="entry name" value="GATASE"/>
</dbReference>
<feature type="domain" description="Chorismate-utilising enzyme C-terminal" evidence="6">
    <location>
        <begin position="126"/>
        <end position="387"/>
    </location>
</feature>
<evidence type="ECO:0000259" key="5">
    <source>
        <dbReference type="Pfam" id="PF00117"/>
    </source>
</evidence>
<dbReference type="InterPro" id="IPR029062">
    <property type="entry name" value="Class_I_gatase-like"/>
</dbReference>
<gene>
    <name evidence="7" type="ORF">EPD65_05905</name>
</gene>
<evidence type="ECO:0000256" key="1">
    <source>
        <dbReference type="ARBA" id="ARBA00012266"/>
    </source>
</evidence>
<organism evidence="7 8">
    <name type="scientific">Nocardioides jejuensis</name>
    <dbReference type="NCBI Taxonomy" id="2502782"/>
    <lineage>
        <taxon>Bacteria</taxon>
        <taxon>Bacillati</taxon>
        <taxon>Actinomycetota</taxon>
        <taxon>Actinomycetes</taxon>
        <taxon>Propionibacteriales</taxon>
        <taxon>Nocardioidaceae</taxon>
        <taxon>Nocardioides</taxon>
    </lineage>
</organism>
<dbReference type="InterPro" id="IPR019999">
    <property type="entry name" value="Anth_synth_I-like"/>
</dbReference>
<name>A0A4R1CFA5_9ACTN</name>
<comment type="catalytic activity">
    <reaction evidence="4">
        <text>chorismate + L-glutamine = anthranilate + pyruvate + L-glutamate + H(+)</text>
        <dbReference type="Rhea" id="RHEA:21732"/>
        <dbReference type="ChEBI" id="CHEBI:15361"/>
        <dbReference type="ChEBI" id="CHEBI:15378"/>
        <dbReference type="ChEBI" id="CHEBI:16567"/>
        <dbReference type="ChEBI" id="CHEBI:29748"/>
        <dbReference type="ChEBI" id="CHEBI:29985"/>
        <dbReference type="ChEBI" id="CHEBI:58359"/>
        <dbReference type="EC" id="4.1.3.27"/>
    </reaction>
</comment>
<dbReference type="CDD" id="cd01743">
    <property type="entry name" value="GATase1_Anthranilate_Synthase"/>
    <property type="match status" value="1"/>
</dbReference>
<dbReference type="PRINTS" id="PR00097">
    <property type="entry name" value="ANTSNTHASEII"/>
</dbReference>
<accession>A0A4R1CFA5</accession>
<evidence type="ECO:0000313" key="7">
    <source>
        <dbReference type="EMBL" id="TCJ29840.1"/>
    </source>
</evidence>
<dbReference type="GO" id="GO:0000162">
    <property type="term" value="P:L-tryptophan biosynthetic process"/>
    <property type="evidence" value="ECO:0007669"/>
    <property type="project" value="TreeGrafter"/>
</dbReference>
<keyword evidence="8" id="KW-1185">Reference proteome</keyword>
<dbReference type="SUPFAM" id="SSF52317">
    <property type="entry name" value="Class I glutamine amidotransferase-like"/>
    <property type="match status" value="1"/>
</dbReference>
<dbReference type="Proteomes" id="UP000295453">
    <property type="component" value="Unassembled WGS sequence"/>
</dbReference>
<dbReference type="Gene3D" id="3.40.50.880">
    <property type="match status" value="1"/>
</dbReference>
<evidence type="ECO:0000259" key="6">
    <source>
        <dbReference type="Pfam" id="PF00425"/>
    </source>
</evidence>
<dbReference type="InterPro" id="IPR005801">
    <property type="entry name" value="ADC_synthase"/>
</dbReference>
<dbReference type="PROSITE" id="PS51273">
    <property type="entry name" value="GATASE_TYPE_1"/>
    <property type="match status" value="1"/>
</dbReference>
<comment type="caution">
    <text evidence="7">The sequence shown here is derived from an EMBL/GenBank/DDBJ whole genome shotgun (WGS) entry which is preliminary data.</text>
</comment>
<sequence length="638" mass="69012">MTDAPAATVDARGLLDAITGREAWAAIRLRNSATVTLIGGPRSEVASILDIPLETGAPAAGRRFDRLIAIPFRQVAERGFEAHDDGTPLVVVTIDSENEVPVADLLAALPDVPVEFEDRGGFESTDEDYAKVVETIIRDEIGQGEGANLVVGRHFRAQVANMSTDVALTVFRRLLERERGAYWTYVFFTGDRFLVGASPERHVSVNGGDVRMNPISGTFRIPRDESVDRKAALLEFLKDEKEIYELFMVVDEELKMMCDICNEGGQVLGPFLKPMTHLVHTEYLLAGRSTRDVREILRDTMYAATVTGSPVENACRLIKKYEAEGREYYASALALIGRDAAGEATVDSPIIIRTADVRVDGRLKVTAGATLVRDSDPAYEVAETHAKAGGILSAFGLVPAAPAAPEGSIASLAQDEDVLLALGSRNQRLSKFWLTDQGGSAPDVALRGKKVAILDGEDDFVNMIRHVFAVMGMSSDVVQHEDYAAGCFDAYDLVVIGPGPGDPRDGDHPKIAAFRAATDELIAAGKPFLSICLGHQTLCERLGIDLAYKDIVFQGTQSPVPFNGRTERVGFYNTFVGRVGLDGSGLPDGVTAEFDPETGDIHVVRGATFRGIQFHAESILTEHGFDLIHELVADLLLG</sequence>
<dbReference type="EMBL" id="SJZJ01000007">
    <property type="protein sequence ID" value="TCJ29840.1"/>
    <property type="molecule type" value="Genomic_DNA"/>
</dbReference>
<protein>
    <recommendedName>
        <fullName evidence="1">anthranilate synthase</fullName>
        <ecNumber evidence="1">4.1.3.27</ecNumber>
    </recommendedName>
</protein>
<dbReference type="SUPFAM" id="SSF56322">
    <property type="entry name" value="ADC synthase"/>
    <property type="match status" value="1"/>
</dbReference>
<keyword evidence="2" id="KW-0315">Glutamine amidotransferase</keyword>
<dbReference type="RefSeq" id="WP_131582243.1">
    <property type="nucleotide sequence ID" value="NZ_SJZJ01000007.1"/>
</dbReference>
<dbReference type="EC" id="4.1.3.27" evidence="1"/>
<reference evidence="7 8" key="1">
    <citation type="submission" date="2019-03" db="EMBL/GenBank/DDBJ databases">
        <authorList>
            <person name="Kim M.K.M."/>
        </authorList>
    </citation>
    <scope>NUCLEOTIDE SEQUENCE [LARGE SCALE GENOMIC DNA]</scope>
    <source>
        <strain evidence="7 8">18JY15-6</strain>
    </source>
</reference>
<dbReference type="AlphaFoldDB" id="A0A4R1CFA5"/>
<dbReference type="OrthoDB" id="8594609at2"/>
<proteinExistence type="predicted"/>
<dbReference type="PRINTS" id="PR00096">
    <property type="entry name" value="GATASE"/>
</dbReference>
<dbReference type="PANTHER" id="PTHR11236">
    <property type="entry name" value="AMINOBENZOATE/ANTHRANILATE SYNTHASE"/>
    <property type="match status" value="1"/>
</dbReference>
<dbReference type="InterPro" id="IPR015890">
    <property type="entry name" value="Chorismate_C"/>
</dbReference>
<feature type="domain" description="Glutamine amidotransferase" evidence="5">
    <location>
        <begin position="453"/>
        <end position="630"/>
    </location>
</feature>
<dbReference type="GO" id="GO:0004049">
    <property type="term" value="F:anthranilate synthase activity"/>
    <property type="evidence" value="ECO:0007669"/>
    <property type="project" value="UniProtKB-EC"/>
</dbReference>
<dbReference type="Pfam" id="PF00117">
    <property type="entry name" value="GATase"/>
    <property type="match status" value="1"/>
</dbReference>
<dbReference type="PRINTS" id="PR00099">
    <property type="entry name" value="CPSGATASE"/>
</dbReference>
<dbReference type="Gene3D" id="3.60.120.10">
    <property type="entry name" value="Anthranilate synthase"/>
    <property type="match status" value="1"/>
</dbReference>
<evidence type="ECO:0000313" key="8">
    <source>
        <dbReference type="Proteomes" id="UP000295453"/>
    </source>
</evidence>
<dbReference type="PANTHER" id="PTHR11236:SF49">
    <property type="entry name" value="ANTHRANILATE SYNTHASE COMPONENT 1"/>
    <property type="match status" value="1"/>
</dbReference>
<evidence type="ECO:0000256" key="2">
    <source>
        <dbReference type="ARBA" id="ARBA00022962"/>
    </source>
</evidence>
<dbReference type="InterPro" id="IPR006221">
    <property type="entry name" value="TrpG/PapA_dom"/>
</dbReference>
<evidence type="ECO:0000256" key="3">
    <source>
        <dbReference type="ARBA" id="ARBA00023239"/>
    </source>
</evidence>
<dbReference type="Pfam" id="PF00425">
    <property type="entry name" value="Chorismate_bind"/>
    <property type="match status" value="1"/>
</dbReference>